<feature type="transmembrane region" description="Helical" evidence="8">
    <location>
        <begin position="53"/>
        <end position="72"/>
    </location>
</feature>
<dbReference type="GO" id="GO:0097272">
    <property type="term" value="P:ammonium homeostasis"/>
    <property type="evidence" value="ECO:0007669"/>
    <property type="project" value="TreeGrafter"/>
</dbReference>
<evidence type="ECO:0000256" key="4">
    <source>
        <dbReference type="ARBA" id="ARBA00022692"/>
    </source>
</evidence>
<comment type="similarity">
    <text evidence="2">Belongs to the ammonia transporter channel (TC 1.A.11.2) family.</text>
</comment>
<feature type="transmembrane region" description="Helical" evidence="8">
    <location>
        <begin position="149"/>
        <end position="167"/>
    </location>
</feature>
<accession>A0AA94EE16</accession>
<feature type="transmembrane region" description="Helical" evidence="8">
    <location>
        <begin position="329"/>
        <end position="354"/>
    </location>
</feature>
<dbReference type="RefSeq" id="WP_126820203.1">
    <property type="nucleotide sequence ID" value="NZ_PIPS01000003.1"/>
</dbReference>
<evidence type="ECO:0000256" key="3">
    <source>
        <dbReference type="ARBA" id="ARBA00022448"/>
    </source>
</evidence>
<feature type="transmembrane region" description="Helical" evidence="8">
    <location>
        <begin position="252"/>
        <end position="269"/>
    </location>
</feature>
<dbReference type="SUPFAM" id="SSF111352">
    <property type="entry name" value="Ammonium transporter"/>
    <property type="match status" value="1"/>
</dbReference>
<dbReference type="Pfam" id="PF00909">
    <property type="entry name" value="Ammonium_transp"/>
    <property type="match status" value="1"/>
</dbReference>
<dbReference type="GO" id="GO:0008519">
    <property type="term" value="F:ammonium channel activity"/>
    <property type="evidence" value="ECO:0007669"/>
    <property type="project" value="InterPro"/>
</dbReference>
<feature type="domain" description="Ammonium transporter AmtB-like" evidence="9">
    <location>
        <begin position="16"/>
        <end position="380"/>
    </location>
</feature>
<proteinExistence type="inferred from homology"/>
<keyword evidence="7" id="KW-0924">Ammonia transport</keyword>
<feature type="transmembrane region" description="Helical" evidence="8">
    <location>
        <begin position="179"/>
        <end position="199"/>
    </location>
</feature>
<evidence type="ECO:0000313" key="11">
    <source>
        <dbReference type="Proteomes" id="UP000286680"/>
    </source>
</evidence>
<evidence type="ECO:0000256" key="1">
    <source>
        <dbReference type="ARBA" id="ARBA00004141"/>
    </source>
</evidence>
<feature type="transmembrane region" description="Helical" evidence="8">
    <location>
        <begin position="219"/>
        <end position="240"/>
    </location>
</feature>
<dbReference type="Proteomes" id="UP000286680">
    <property type="component" value="Unassembled WGS sequence"/>
</dbReference>
<dbReference type="InterPro" id="IPR018047">
    <property type="entry name" value="Ammonium_transpt_CS"/>
</dbReference>
<protein>
    <submittedName>
        <fullName evidence="10">Ammonium transporter</fullName>
    </submittedName>
</protein>
<evidence type="ECO:0000256" key="5">
    <source>
        <dbReference type="ARBA" id="ARBA00022989"/>
    </source>
</evidence>
<evidence type="ECO:0000256" key="7">
    <source>
        <dbReference type="ARBA" id="ARBA00023177"/>
    </source>
</evidence>
<feature type="transmembrane region" description="Helical" evidence="8">
    <location>
        <begin position="275"/>
        <end position="294"/>
    </location>
</feature>
<dbReference type="InterPro" id="IPR024041">
    <property type="entry name" value="NH4_transpt_AmtB-like_dom"/>
</dbReference>
<dbReference type="PANTHER" id="PTHR11730:SF62">
    <property type="entry name" value="AMMONIUM TRANSPORTER SLL1017-RELATED"/>
    <property type="match status" value="1"/>
</dbReference>
<evidence type="ECO:0000313" key="10">
    <source>
        <dbReference type="EMBL" id="RUO42478.1"/>
    </source>
</evidence>
<dbReference type="EMBL" id="PIPS01000003">
    <property type="protein sequence ID" value="RUO42478.1"/>
    <property type="molecule type" value="Genomic_DNA"/>
</dbReference>
<sequence length="391" mass="40543">MSADNQLAFALDTFYLLISGALVMWMAAGFAMLEAGLVRAKNTTEILTKNITLYALACLCYLIIGYSLMYGNGGASDYADAADFFFQSVFVATALSIISGAVAERMKLVSFLLFSIILSAVLYPVQGAWSWGGGFLNQWGFVDFAGSGIVHLAGAAAALAGVLILGPRLGKYKDGKAQALPGANMPLAALGTFILWFGWFGFNGGSQLKLSSSADAEAIANVFVNTNSAAAAGTIGALVMTKWLSGKADLTMILNGALAGLVAITAQPVSPSAPLAAVIGAIAGVLVVISIIALDKLKLDDPVGALSVHGVCGLFGLLMVPISDTSASLAVQAAAAATIFVWMFGSSLVIWWLLHKLIGIRVSAEQEYQGADTVDCGIDAYPEFVRGASSR</sequence>
<comment type="caution">
    <text evidence="10">The sequence shown here is derived from an EMBL/GenBank/DDBJ whole genome shotgun (WGS) entry which is preliminary data.</text>
</comment>
<name>A0AA94EE16_9GAMM</name>
<keyword evidence="11" id="KW-1185">Reference proteome</keyword>
<keyword evidence="3" id="KW-0813">Transport</keyword>
<evidence type="ECO:0000259" key="9">
    <source>
        <dbReference type="Pfam" id="PF00909"/>
    </source>
</evidence>
<dbReference type="PANTHER" id="PTHR11730">
    <property type="entry name" value="AMMONIUM TRANSPORTER"/>
    <property type="match status" value="1"/>
</dbReference>
<feature type="transmembrane region" description="Helical" evidence="8">
    <location>
        <begin position="109"/>
        <end position="129"/>
    </location>
</feature>
<dbReference type="PROSITE" id="PS01219">
    <property type="entry name" value="AMMONIUM_TRANSP"/>
    <property type="match status" value="1"/>
</dbReference>
<keyword evidence="6 8" id="KW-0472">Membrane</keyword>
<keyword evidence="4 8" id="KW-0812">Transmembrane</keyword>
<comment type="subcellular location">
    <subcellularLocation>
        <location evidence="1">Membrane</location>
        <topology evidence="1">Multi-pass membrane protein</topology>
    </subcellularLocation>
</comment>
<feature type="transmembrane region" description="Helical" evidence="8">
    <location>
        <begin position="306"/>
        <end position="323"/>
    </location>
</feature>
<dbReference type="Gene3D" id="1.10.3430.10">
    <property type="entry name" value="Ammonium transporter AmtB like domains"/>
    <property type="match status" value="1"/>
</dbReference>
<evidence type="ECO:0000256" key="8">
    <source>
        <dbReference type="SAM" id="Phobius"/>
    </source>
</evidence>
<dbReference type="GO" id="GO:0016020">
    <property type="term" value="C:membrane"/>
    <property type="evidence" value="ECO:0007669"/>
    <property type="project" value="UniProtKB-SubCell"/>
</dbReference>
<dbReference type="AlphaFoldDB" id="A0AA94EE16"/>
<evidence type="ECO:0000256" key="6">
    <source>
        <dbReference type="ARBA" id="ARBA00023136"/>
    </source>
</evidence>
<feature type="transmembrane region" description="Helical" evidence="8">
    <location>
        <begin position="14"/>
        <end position="33"/>
    </location>
</feature>
<gene>
    <name evidence="10" type="ORF">CWE23_10320</name>
</gene>
<keyword evidence="5 8" id="KW-1133">Transmembrane helix</keyword>
<evidence type="ECO:0000256" key="2">
    <source>
        <dbReference type="ARBA" id="ARBA00005887"/>
    </source>
</evidence>
<feature type="transmembrane region" description="Helical" evidence="8">
    <location>
        <begin position="84"/>
        <end position="102"/>
    </location>
</feature>
<organism evidence="10 11">
    <name type="scientific">Idiomarina aquatica</name>
    <dbReference type="NCBI Taxonomy" id="1327752"/>
    <lineage>
        <taxon>Bacteria</taxon>
        <taxon>Pseudomonadati</taxon>
        <taxon>Pseudomonadota</taxon>
        <taxon>Gammaproteobacteria</taxon>
        <taxon>Alteromonadales</taxon>
        <taxon>Idiomarinaceae</taxon>
        <taxon>Idiomarina</taxon>
    </lineage>
</organism>
<reference evidence="11" key="1">
    <citation type="journal article" date="2018" name="Front. Microbiol.">
        <title>Genome-Based Analysis Reveals the Taxonomy and Diversity of the Family Idiomarinaceae.</title>
        <authorList>
            <person name="Liu Y."/>
            <person name="Lai Q."/>
            <person name="Shao Z."/>
        </authorList>
    </citation>
    <scope>NUCLEOTIDE SEQUENCE [LARGE SCALE GENOMIC DNA]</scope>
    <source>
        <strain evidence="11">SN-14</strain>
    </source>
</reference>
<dbReference type="InterPro" id="IPR029020">
    <property type="entry name" value="Ammonium/urea_transptr"/>
</dbReference>